<organism evidence="2 3">
    <name type="scientific">Epicoccum nigrum</name>
    <name type="common">Soil fungus</name>
    <name type="synonym">Epicoccum purpurascens</name>
    <dbReference type="NCBI Taxonomy" id="105696"/>
    <lineage>
        <taxon>Eukaryota</taxon>
        <taxon>Fungi</taxon>
        <taxon>Dikarya</taxon>
        <taxon>Ascomycota</taxon>
        <taxon>Pezizomycotina</taxon>
        <taxon>Dothideomycetes</taxon>
        <taxon>Pleosporomycetidae</taxon>
        <taxon>Pleosporales</taxon>
        <taxon>Pleosporineae</taxon>
        <taxon>Didymellaceae</taxon>
        <taxon>Epicoccum</taxon>
    </lineage>
</organism>
<gene>
    <name evidence="2" type="ORF">B5807_03249</name>
</gene>
<evidence type="ECO:0000256" key="1">
    <source>
        <dbReference type="SAM" id="Phobius"/>
    </source>
</evidence>
<keyword evidence="1" id="KW-1133">Transmembrane helix</keyword>
<dbReference type="OMA" id="RWHAVWE"/>
<dbReference type="AlphaFoldDB" id="A0A1Y2M7K1"/>
<proteinExistence type="predicted"/>
<dbReference type="Proteomes" id="UP000193240">
    <property type="component" value="Unassembled WGS sequence"/>
</dbReference>
<evidence type="ECO:0000313" key="3">
    <source>
        <dbReference type="Proteomes" id="UP000193240"/>
    </source>
</evidence>
<accession>A0A1Y2M7K1</accession>
<feature type="transmembrane region" description="Helical" evidence="1">
    <location>
        <begin position="12"/>
        <end position="29"/>
    </location>
</feature>
<dbReference type="InParanoid" id="A0A1Y2M7K1"/>
<keyword evidence="1" id="KW-0472">Membrane</keyword>
<protein>
    <submittedName>
        <fullName evidence="2">Uncharacterized protein</fullName>
    </submittedName>
</protein>
<name>A0A1Y2M7K1_EPING</name>
<keyword evidence="3" id="KW-1185">Reference proteome</keyword>
<sequence>MADFQRYFNARNTLIAAVSLTLLGGYYMSQSPSPSTFTMSQTSSEIPGLSLSLSQIAKDPPTLRVTLKNDHPDATYTLLKWGTPLDDAALNTGVFRITDAASGAEVEQLTMQIRRRMPPGQSQLAGVKPGAEETVDVVFNRPWMPEAKPATYKVRAEGLWKGAWDKPKSEVTDDETNEYTESPLAGKTFVTNQVELVVE</sequence>
<dbReference type="OrthoDB" id="4664297at2759"/>
<dbReference type="EMBL" id="KZ107840">
    <property type="protein sequence ID" value="OSS52073.1"/>
    <property type="molecule type" value="Genomic_DNA"/>
</dbReference>
<keyword evidence="1" id="KW-0812">Transmembrane</keyword>
<reference evidence="2 3" key="1">
    <citation type="journal article" date="2017" name="Genome Announc.">
        <title>Genome sequence of the saprophytic ascomycete Epicoccum nigrum ICMP 19927 strain isolated from New Zealand.</title>
        <authorList>
            <person name="Fokin M."/>
            <person name="Fleetwood D."/>
            <person name="Weir B.S."/>
            <person name="Villas-Boas S.G."/>
        </authorList>
    </citation>
    <scope>NUCLEOTIDE SEQUENCE [LARGE SCALE GENOMIC DNA]</scope>
    <source>
        <strain evidence="2 3">ICMP 19927</strain>
    </source>
</reference>
<dbReference type="Gene3D" id="2.60.40.2970">
    <property type="match status" value="1"/>
</dbReference>
<evidence type="ECO:0000313" key="2">
    <source>
        <dbReference type="EMBL" id="OSS52073.1"/>
    </source>
</evidence>